<dbReference type="Proteomes" id="UP000788426">
    <property type="component" value="Unassembled WGS sequence"/>
</dbReference>
<reference evidence="1 2" key="1">
    <citation type="submission" date="2021-07" db="EMBL/GenBank/DDBJ databases">
        <title>Genomic diversity and antimicrobial resistance of Prevotella spp. isolated from chronic lung disease airways.</title>
        <authorList>
            <person name="Webb K.A."/>
            <person name="Olagoke O.S."/>
            <person name="Baird T."/>
            <person name="Neill J."/>
            <person name="Pham A."/>
            <person name="Wells T.J."/>
            <person name="Ramsay K.A."/>
            <person name="Bell S.C."/>
            <person name="Sarovich D.S."/>
            <person name="Price E.P."/>
        </authorList>
    </citation>
    <scope>NUCLEOTIDE SEQUENCE [LARGE SCALE GENOMIC DNA]</scope>
    <source>
        <strain evidence="1 2">SCHI0011.S.12</strain>
    </source>
</reference>
<gene>
    <name evidence="1" type="ORF">KZO38_06350</name>
</gene>
<sequence length="197" mass="22847">MTGEIERHPFEPFLPKNAKLLMLGSFPPAEHRWTMHFYYPNYINDMWRIVGIIFFNDKEYFVDKEQKSFYVDKLISFLTNKGIALFDTATAIIRTKGTAADKDLEVVETTDVAALLNKIPQCTAIVTTGEKATEVLMQQFGIKEKPKVGCFVSFTFNNKEMKLYRMPSSSRAYPMKIERKAEFYRQMFSDVFASNNQ</sequence>
<dbReference type="CDD" id="cd10032">
    <property type="entry name" value="UDG-F6_HDG"/>
    <property type="match status" value="1"/>
</dbReference>
<keyword evidence="2" id="KW-1185">Reference proteome</keyword>
<evidence type="ECO:0000313" key="2">
    <source>
        <dbReference type="Proteomes" id="UP000788426"/>
    </source>
</evidence>
<accession>A0ABS6YDU2</accession>
<name>A0ABS6YDU2_9BACT</name>
<organism evidence="1 2">
    <name type="scientific">Hoylesella nanceiensis</name>
    <dbReference type="NCBI Taxonomy" id="425941"/>
    <lineage>
        <taxon>Bacteria</taxon>
        <taxon>Pseudomonadati</taxon>
        <taxon>Bacteroidota</taxon>
        <taxon>Bacteroidia</taxon>
        <taxon>Bacteroidales</taxon>
        <taxon>Prevotellaceae</taxon>
        <taxon>Hoylesella</taxon>
    </lineage>
</organism>
<evidence type="ECO:0000313" key="1">
    <source>
        <dbReference type="EMBL" id="MBW4769381.1"/>
    </source>
</evidence>
<proteinExistence type="predicted"/>
<dbReference type="EMBL" id="JAHXCT010000004">
    <property type="protein sequence ID" value="MBW4769381.1"/>
    <property type="molecule type" value="Genomic_DNA"/>
</dbReference>
<comment type="caution">
    <text evidence="1">The sequence shown here is derived from an EMBL/GenBank/DDBJ whole genome shotgun (WGS) entry which is preliminary data.</text>
</comment>
<protein>
    <submittedName>
        <fullName evidence="1">Uracil-DNA glycosylase family protein</fullName>
    </submittedName>
</protein>